<proteinExistence type="predicted"/>
<gene>
    <name evidence="1" type="ORF">llap_8895</name>
</gene>
<dbReference type="AlphaFoldDB" id="A0A2I0U474"/>
<reference evidence="2" key="1">
    <citation type="submission" date="2017-11" db="EMBL/GenBank/DDBJ databases">
        <authorList>
            <person name="Lima N.C."/>
            <person name="Parody-Merino A.M."/>
            <person name="Battley P.F."/>
            <person name="Fidler A.E."/>
            <person name="Prosdocimi F."/>
        </authorList>
    </citation>
    <scope>NUCLEOTIDE SEQUENCE [LARGE SCALE GENOMIC DNA]</scope>
</reference>
<evidence type="ECO:0000313" key="1">
    <source>
        <dbReference type="EMBL" id="PKU40801.1"/>
    </source>
</evidence>
<dbReference type="EMBL" id="KZ506206">
    <property type="protein sequence ID" value="PKU40801.1"/>
    <property type="molecule type" value="Genomic_DNA"/>
</dbReference>
<name>A0A2I0U474_LIMLA</name>
<keyword evidence="2" id="KW-1185">Reference proteome</keyword>
<sequence length="145" mass="16139">MSQQCAQVAKKANSILACIRNSVGNGTEENRVMQADREHQDLITEEGKSSQASSQHDQKQNFFGLLSDNQHVCKNFCPFSTVDTNITAHKSKVVGKEKPLREAIADMQDFQTRCEPVKHISGLAAIPINMTEPLQPKVVTEKKFL</sequence>
<reference evidence="2" key="2">
    <citation type="submission" date="2017-12" db="EMBL/GenBank/DDBJ databases">
        <title>Genome sequence of the Bar-tailed Godwit (Limosa lapponica baueri).</title>
        <authorList>
            <person name="Lima N.C.B."/>
            <person name="Parody-Merino A.M."/>
            <person name="Battley P.F."/>
            <person name="Fidler A.E."/>
            <person name="Prosdocimi F."/>
        </authorList>
    </citation>
    <scope>NUCLEOTIDE SEQUENCE [LARGE SCALE GENOMIC DNA]</scope>
</reference>
<protein>
    <submittedName>
        <fullName evidence="1">Uncharacterized protein</fullName>
    </submittedName>
</protein>
<dbReference type="Proteomes" id="UP000233556">
    <property type="component" value="Unassembled WGS sequence"/>
</dbReference>
<evidence type="ECO:0000313" key="2">
    <source>
        <dbReference type="Proteomes" id="UP000233556"/>
    </source>
</evidence>
<organism evidence="1 2">
    <name type="scientific">Limosa lapponica baueri</name>
    <dbReference type="NCBI Taxonomy" id="1758121"/>
    <lineage>
        <taxon>Eukaryota</taxon>
        <taxon>Metazoa</taxon>
        <taxon>Chordata</taxon>
        <taxon>Craniata</taxon>
        <taxon>Vertebrata</taxon>
        <taxon>Euteleostomi</taxon>
        <taxon>Archelosauria</taxon>
        <taxon>Archosauria</taxon>
        <taxon>Dinosauria</taxon>
        <taxon>Saurischia</taxon>
        <taxon>Theropoda</taxon>
        <taxon>Coelurosauria</taxon>
        <taxon>Aves</taxon>
        <taxon>Neognathae</taxon>
        <taxon>Neoaves</taxon>
        <taxon>Charadriiformes</taxon>
        <taxon>Scolopacidae</taxon>
        <taxon>Limosa</taxon>
    </lineage>
</organism>
<accession>A0A2I0U474</accession>